<gene>
    <name evidence="2" type="ORF">SAPINGB_P005200</name>
</gene>
<proteinExistence type="predicted"/>
<sequence length="656" mass="72942">MIHNVPTTLSLQPREARRAFRLHRRTVRSIISTISPNDKNRLYELAKVHRDKMEVYKSFEEQRNTKRIAIAAPHLQSTSRYPTVNAYLDSLAETTTTSAGSNNNKHLQPPKSIHNGPYLVSGTASVTATFTSSKNTANHTKIKASKLDTSRAAAHAATMTTGTTASSVKLRVPNTTMTSNTLPQFFLTGTPPAAPSRQPFSSGVYYFNSDHDNNNNNNLNQQTEREDDEEDESVIITAVSASRHHFQKLNKTQNEECSSSGESLQMDAYDSASEGFISADILNTSETIQHHPIIPNSIYPDRPNTTNNTVRTSTTLSNNHIPTISHFGEQWINTQRMFNYADREVLWNYPSIDFSASGAPITNSPSPSIHDSPFLSHIRRRHSQGYMPSANREFFFESSTGNINSHTLYHRHLPSLDSYSADLFNIEHSSGQMPQPQPLSLQPPRQQQQQQQQQQQLSPQQRLTEVLENSRSGTADINYTTINHNHSGFQANINSSPQDSNYQDFLDSFGGQLSANTRGTNTIPFFDTSLPSPYVDPYVDSPHSISETPINSAFIYSGTSGNSNTDASTKSSDYCKQEQGQSDDQPFCSSSVSEGNSANNTNSGNSLLQSDSPTSLMDSYRAIPQETLDTSPLYNTTHSTSIFNRNMNNKKDEEEN</sequence>
<dbReference type="EMBL" id="CABVLU010000004">
    <property type="protein sequence ID" value="VVT56658.1"/>
    <property type="molecule type" value="Genomic_DNA"/>
</dbReference>
<evidence type="ECO:0000256" key="1">
    <source>
        <dbReference type="SAM" id="MobiDB-lite"/>
    </source>
</evidence>
<feature type="region of interest" description="Disordered" evidence="1">
    <location>
        <begin position="208"/>
        <end position="230"/>
    </location>
</feature>
<accession>A0A5E8C4B4</accession>
<keyword evidence="3" id="KW-1185">Reference proteome</keyword>
<dbReference type="GeneID" id="43584015"/>
<feature type="region of interest" description="Disordered" evidence="1">
    <location>
        <begin position="428"/>
        <end position="465"/>
    </location>
</feature>
<name>A0A5E8C4B4_9ASCO</name>
<dbReference type="Proteomes" id="UP000398389">
    <property type="component" value="Unassembled WGS sequence"/>
</dbReference>
<feature type="region of interest" description="Disordered" evidence="1">
    <location>
        <begin position="561"/>
        <end position="614"/>
    </location>
</feature>
<feature type="compositionally biased region" description="Polar residues" evidence="1">
    <location>
        <begin position="627"/>
        <end position="647"/>
    </location>
</feature>
<feature type="compositionally biased region" description="Polar residues" evidence="1">
    <location>
        <begin position="95"/>
        <end position="106"/>
    </location>
</feature>
<feature type="region of interest" description="Disordered" evidence="1">
    <location>
        <begin position="95"/>
        <end position="114"/>
    </location>
</feature>
<feature type="region of interest" description="Disordered" evidence="1">
    <location>
        <begin position="627"/>
        <end position="656"/>
    </location>
</feature>
<organism evidence="2 3">
    <name type="scientific">Magnusiomyces paraingens</name>
    <dbReference type="NCBI Taxonomy" id="2606893"/>
    <lineage>
        <taxon>Eukaryota</taxon>
        <taxon>Fungi</taxon>
        <taxon>Dikarya</taxon>
        <taxon>Ascomycota</taxon>
        <taxon>Saccharomycotina</taxon>
        <taxon>Dipodascomycetes</taxon>
        <taxon>Dipodascales</taxon>
        <taxon>Dipodascaceae</taxon>
        <taxon>Magnusiomyces</taxon>
    </lineage>
</organism>
<dbReference type="RefSeq" id="XP_031855806.1">
    <property type="nucleotide sequence ID" value="XM_031999915.1"/>
</dbReference>
<feature type="compositionally biased region" description="Low complexity" evidence="1">
    <location>
        <begin position="438"/>
        <end position="463"/>
    </location>
</feature>
<feature type="compositionally biased region" description="Polar residues" evidence="1">
    <location>
        <begin position="561"/>
        <end position="592"/>
    </location>
</feature>
<dbReference type="AlphaFoldDB" id="A0A5E8C4B4"/>
<evidence type="ECO:0000313" key="2">
    <source>
        <dbReference type="EMBL" id="VVT56658.1"/>
    </source>
</evidence>
<reference evidence="2 3" key="1">
    <citation type="submission" date="2019-09" db="EMBL/GenBank/DDBJ databases">
        <authorList>
            <person name="Brejova B."/>
        </authorList>
    </citation>
    <scope>NUCLEOTIDE SEQUENCE [LARGE SCALE GENOMIC DNA]</scope>
</reference>
<evidence type="ECO:0000313" key="3">
    <source>
        <dbReference type="Proteomes" id="UP000398389"/>
    </source>
</evidence>
<feature type="compositionally biased region" description="Low complexity" evidence="1">
    <location>
        <begin position="593"/>
        <end position="606"/>
    </location>
</feature>
<protein>
    <submittedName>
        <fullName evidence="2">Uncharacterized protein</fullName>
    </submittedName>
</protein>